<evidence type="ECO:0000256" key="1">
    <source>
        <dbReference type="PROSITE-ProRule" id="PRU00176"/>
    </source>
</evidence>
<accession>A0A4S9D4Q8</accession>
<dbReference type="Pfam" id="PF01585">
    <property type="entry name" value="G-patch"/>
    <property type="match status" value="1"/>
</dbReference>
<dbReference type="PANTHER" id="PTHR13288:SF8">
    <property type="entry name" value="SPLICING FACTOR 45"/>
    <property type="match status" value="1"/>
</dbReference>
<dbReference type="SMART" id="SM00443">
    <property type="entry name" value="G_patch"/>
    <property type="match status" value="1"/>
</dbReference>
<feature type="compositionally biased region" description="Pro residues" evidence="2">
    <location>
        <begin position="226"/>
        <end position="272"/>
    </location>
</feature>
<evidence type="ECO:0000259" key="4">
    <source>
        <dbReference type="PROSITE" id="PS50174"/>
    </source>
</evidence>
<dbReference type="SUPFAM" id="SSF54928">
    <property type="entry name" value="RNA-binding domain, RBD"/>
    <property type="match status" value="1"/>
</dbReference>
<feature type="compositionally biased region" description="Pro residues" evidence="2">
    <location>
        <begin position="285"/>
        <end position="321"/>
    </location>
</feature>
<evidence type="ECO:0008006" key="6">
    <source>
        <dbReference type="Google" id="ProtNLM"/>
    </source>
</evidence>
<comment type="caution">
    <text evidence="5">The sequence shown here is derived from an EMBL/GenBank/DDBJ whole genome shotgun (WGS) entry which is preliminary data.</text>
</comment>
<name>A0A4S9D4Q8_AURPU</name>
<dbReference type="InterPro" id="IPR012677">
    <property type="entry name" value="Nucleotide-bd_a/b_plait_sf"/>
</dbReference>
<protein>
    <recommendedName>
        <fullName evidence="6">G-patch domain-containing protein</fullName>
    </recommendedName>
</protein>
<dbReference type="InterPro" id="IPR000504">
    <property type="entry name" value="RRM_dom"/>
</dbReference>
<evidence type="ECO:0000259" key="3">
    <source>
        <dbReference type="PROSITE" id="PS50102"/>
    </source>
</evidence>
<dbReference type="PANTHER" id="PTHR13288">
    <property type="entry name" value="SPLICING FACTOR 45 SPF45"/>
    <property type="match status" value="1"/>
</dbReference>
<dbReference type="EMBL" id="QZAS01000006">
    <property type="protein sequence ID" value="THX15052.1"/>
    <property type="molecule type" value="Genomic_DNA"/>
</dbReference>
<feature type="domain" description="RRM" evidence="3">
    <location>
        <begin position="451"/>
        <end position="529"/>
    </location>
</feature>
<proteinExistence type="predicted"/>
<feature type="compositionally biased region" description="Pro residues" evidence="2">
    <location>
        <begin position="77"/>
        <end position="87"/>
    </location>
</feature>
<dbReference type="GO" id="GO:0071011">
    <property type="term" value="C:precatalytic spliceosome"/>
    <property type="evidence" value="ECO:0007669"/>
    <property type="project" value="TreeGrafter"/>
</dbReference>
<dbReference type="GO" id="GO:0003723">
    <property type="term" value="F:RNA binding"/>
    <property type="evidence" value="ECO:0007669"/>
    <property type="project" value="UniProtKB-UniRule"/>
</dbReference>
<keyword evidence="1" id="KW-0694">RNA-binding</keyword>
<reference evidence="5" key="1">
    <citation type="submission" date="2018-10" db="EMBL/GenBank/DDBJ databases">
        <title>Fifty Aureobasidium pullulans genomes reveal a recombining polyextremotolerant generalist.</title>
        <authorList>
            <person name="Gostincar C."/>
            <person name="Turk M."/>
            <person name="Zajc J."/>
            <person name="Gunde-Cimerman N."/>
        </authorList>
    </citation>
    <scope>NUCLEOTIDE SEQUENCE [LARGE SCALE GENOMIC DNA]</scope>
    <source>
        <strain evidence="5">EXF-10085</strain>
    </source>
</reference>
<organism evidence="5">
    <name type="scientific">Aureobasidium pullulans</name>
    <name type="common">Black yeast</name>
    <name type="synonym">Pullularia pullulans</name>
    <dbReference type="NCBI Taxonomy" id="5580"/>
    <lineage>
        <taxon>Eukaryota</taxon>
        <taxon>Fungi</taxon>
        <taxon>Dikarya</taxon>
        <taxon>Ascomycota</taxon>
        <taxon>Pezizomycotina</taxon>
        <taxon>Dothideomycetes</taxon>
        <taxon>Dothideomycetidae</taxon>
        <taxon>Dothideales</taxon>
        <taxon>Saccotheciaceae</taxon>
        <taxon>Aureobasidium</taxon>
    </lineage>
</organism>
<dbReference type="GO" id="GO:0045292">
    <property type="term" value="P:mRNA cis splicing, via spliceosome"/>
    <property type="evidence" value="ECO:0007669"/>
    <property type="project" value="InterPro"/>
</dbReference>
<feature type="domain" description="G-patch" evidence="4">
    <location>
        <begin position="368"/>
        <end position="409"/>
    </location>
</feature>
<feature type="region of interest" description="Disordered" evidence="2">
    <location>
        <begin position="39"/>
        <end position="90"/>
    </location>
</feature>
<evidence type="ECO:0000256" key="2">
    <source>
        <dbReference type="SAM" id="MobiDB-lite"/>
    </source>
</evidence>
<dbReference type="InterPro" id="IPR035979">
    <property type="entry name" value="RBD_domain_sf"/>
</dbReference>
<dbReference type="PROSITE" id="PS50174">
    <property type="entry name" value="G_PATCH"/>
    <property type="match status" value="1"/>
</dbReference>
<dbReference type="InterPro" id="IPR040052">
    <property type="entry name" value="RBM17"/>
</dbReference>
<evidence type="ECO:0000313" key="5">
    <source>
        <dbReference type="EMBL" id="THX15052.1"/>
    </source>
</evidence>
<feature type="region of interest" description="Disordered" evidence="2">
    <location>
        <begin position="181"/>
        <end position="348"/>
    </location>
</feature>
<dbReference type="AlphaFoldDB" id="A0A4S9D4Q8"/>
<feature type="compositionally biased region" description="Basic and acidic residues" evidence="2">
    <location>
        <begin position="330"/>
        <end position="339"/>
    </location>
</feature>
<dbReference type="Gene3D" id="3.30.70.330">
    <property type="match status" value="1"/>
</dbReference>
<dbReference type="InterPro" id="IPR000467">
    <property type="entry name" value="G_patch_dom"/>
</dbReference>
<sequence>MPPSLYANLLDPAAAPPAATISGAPVKYSFKKDDEAAVQVEKKTPDASLRFQPAIKRPQPVQKQKPRPNSNPTLATKPPPQPAPPVATGPIVQKWQDSQQDDFDVVNEYHKFQEEQKARLKEQRKSKKSKKASLHIDDIDWSAPYNVQDAFTKTRTKLRLDAWKHSDSKFNARYQWKQTLHSFKRSGTPPPARDEPTLATDVSYKNMPPPQELSESVKSSAAPQPLSAPPPPAVAPVAYPPPAAFNHYPPPTFDQYPPPDFNQYPPPPPPPQFSDVPALPGLQYYPPPTTQFVPPPPPVQTYQPAPSPVPTPPAPTPPAPSQPSGTISREPVRYEKPAQTEDDMDTAPESINMEVSQEPEVRTSAPGQKGFAQRYMEKMGWKRGEGLGREATGITTILRHEATKRKRKGDAEGGGWAQPAAMGRIVGGKKTKTDAPIDESKAFSLVAKFEGMLRDMDIDQAIEEDNLMQRIGEKLEDYGRSERVFIDRATGRVFVKFTSALSAFNAIKASDGTDFLGNGRIVKSTFFNADKFEEGIYE</sequence>
<dbReference type="PROSITE" id="PS50102">
    <property type="entry name" value="RRM"/>
    <property type="match status" value="1"/>
</dbReference>
<gene>
    <name evidence="5" type="ORF">D6D13_02472</name>
</gene>